<organism evidence="2 3">
    <name type="scientific">Purpureocillium lilacinum</name>
    <name type="common">Paecilomyces lilacinus</name>
    <dbReference type="NCBI Taxonomy" id="33203"/>
    <lineage>
        <taxon>Eukaryota</taxon>
        <taxon>Fungi</taxon>
        <taxon>Dikarya</taxon>
        <taxon>Ascomycota</taxon>
        <taxon>Pezizomycotina</taxon>
        <taxon>Sordariomycetes</taxon>
        <taxon>Hypocreomycetidae</taxon>
        <taxon>Hypocreales</taxon>
        <taxon>Ophiocordycipitaceae</taxon>
        <taxon>Purpureocillium</taxon>
    </lineage>
</organism>
<proteinExistence type="predicted"/>
<feature type="region of interest" description="Disordered" evidence="1">
    <location>
        <begin position="1"/>
        <end position="41"/>
    </location>
</feature>
<name>A0ABR0BBV6_PURLI</name>
<evidence type="ECO:0000313" key="3">
    <source>
        <dbReference type="Proteomes" id="UP001287286"/>
    </source>
</evidence>
<sequence length="192" mass="20217">MAGADASPGRGDENLLSFPPDNTRKKRALAGGPDPQDFNTTSPKRVALQLSDFSSGVSAVHVRSSNVYRSSPAARGFAGPAGPRRTRAAANLNGAPNKGRASAERLKQSVLISDVLGGEGVHCCMTARLKNALDVSVAKSSIPAFAVRDPIRQKLRNTPGSGVKGNDQEHVPQRELINLLKLDSSHLIHVGP</sequence>
<keyword evidence="3" id="KW-1185">Reference proteome</keyword>
<dbReference type="EMBL" id="JAWRVI010000581">
    <property type="protein sequence ID" value="KAK4062070.1"/>
    <property type="molecule type" value="Genomic_DNA"/>
</dbReference>
<comment type="caution">
    <text evidence="2">The sequence shown here is derived from an EMBL/GenBank/DDBJ whole genome shotgun (WGS) entry which is preliminary data.</text>
</comment>
<accession>A0ABR0BBV6</accession>
<dbReference type="Proteomes" id="UP001287286">
    <property type="component" value="Unassembled WGS sequence"/>
</dbReference>
<evidence type="ECO:0000256" key="1">
    <source>
        <dbReference type="SAM" id="MobiDB-lite"/>
    </source>
</evidence>
<protein>
    <submittedName>
        <fullName evidence="2">Uncharacterized protein</fullName>
    </submittedName>
</protein>
<reference evidence="2 3" key="1">
    <citation type="journal article" date="2024" name="Microbiol. Resour. Announc.">
        <title>Genome annotations for the ascomycete fungi Trichoderma harzianum, Trichoderma aggressivum, and Purpureocillium lilacinum.</title>
        <authorList>
            <person name="Beijen E.P.W."/>
            <person name="Ohm R.A."/>
        </authorList>
    </citation>
    <scope>NUCLEOTIDE SEQUENCE [LARGE SCALE GENOMIC DNA]</scope>
    <source>
        <strain evidence="2 3">CBS 150709</strain>
    </source>
</reference>
<gene>
    <name evidence="2" type="ORF">Purlil1_14228</name>
</gene>
<evidence type="ECO:0000313" key="2">
    <source>
        <dbReference type="EMBL" id="KAK4062070.1"/>
    </source>
</evidence>